<evidence type="ECO:0000256" key="1">
    <source>
        <dbReference type="SAM" id="MobiDB-lite"/>
    </source>
</evidence>
<proteinExistence type="predicted"/>
<sequence length="175" mass="17251">MHTTAFTKAAAAIALAALATFGVTACSSGGSSNAGDAKSSASSGGSKAASASPKAGLTTKVQCAELEAKLGGSESELGDAMSNMSSTAEAQAAIPKLQAFQKDLDTQVGKITDPALKQAAAKFNTDYGTFVSSLSAVVAANASQDVAGIQPQIDKMQSAATAIQSDADALQKVCG</sequence>
<comment type="caution">
    <text evidence="3">The sequence shown here is derived from an EMBL/GenBank/DDBJ whole genome shotgun (WGS) entry which is preliminary data.</text>
</comment>
<evidence type="ECO:0000256" key="2">
    <source>
        <dbReference type="SAM" id="SignalP"/>
    </source>
</evidence>
<feature type="region of interest" description="Disordered" evidence="1">
    <location>
        <begin position="30"/>
        <end position="52"/>
    </location>
</feature>
<evidence type="ECO:0008006" key="5">
    <source>
        <dbReference type="Google" id="ProtNLM"/>
    </source>
</evidence>
<feature type="signal peptide" evidence="2">
    <location>
        <begin position="1"/>
        <end position="25"/>
    </location>
</feature>
<dbReference type="EMBL" id="BAABBW010000001">
    <property type="protein sequence ID" value="GAA4167556.1"/>
    <property type="molecule type" value="Genomic_DNA"/>
</dbReference>
<dbReference type="Proteomes" id="UP001501079">
    <property type="component" value="Unassembled WGS sequence"/>
</dbReference>
<keyword evidence="4" id="KW-1185">Reference proteome</keyword>
<organism evidence="3 4">
    <name type="scientific">Gryllotalpicola koreensis</name>
    <dbReference type="NCBI Taxonomy" id="993086"/>
    <lineage>
        <taxon>Bacteria</taxon>
        <taxon>Bacillati</taxon>
        <taxon>Actinomycetota</taxon>
        <taxon>Actinomycetes</taxon>
        <taxon>Micrococcales</taxon>
        <taxon>Microbacteriaceae</taxon>
        <taxon>Gryllotalpicola</taxon>
    </lineage>
</organism>
<feature type="chain" id="PRO_5047241546" description="Lipoprotein" evidence="2">
    <location>
        <begin position="26"/>
        <end position="175"/>
    </location>
</feature>
<evidence type="ECO:0000313" key="3">
    <source>
        <dbReference type="EMBL" id="GAA4167556.1"/>
    </source>
</evidence>
<evidence type="ECO:0000313" key="4">
    <source>
        <dbReference type="Proteomes" id="UP001501079"/>
    </source>
</evidence>
<reference evidence="4" key="1">
    <citation type="journal article" date="2019" name="Int. J. Syst. Evol. Microbiol.">
        <title>The Global Catalogue of Microorganisms (GCM) 10K type strain sequencing project: providing services to taxonomists for standard genome sequencing and annotation.</title>
        <authorList>
            <consortium name="The Broad Institute Genomics Platform"/>
            <consortium name="The Broad Institute Genome Sequencing Center for Infectious Disease"/>
            <person name="Wu L."/>
            <person name="Ma J."/>
        </authorList>
    </citation>
    <scope>NUCLEOTIDE SEQUENCE [LARGE SCALE GENOMIC DNA]</scope>
    <source>
        <strain evidence="4">JCM 17591</strain>
    </source>
</reference>
<keyword evidence="2" id="KW-0732">Signal</keyword>
<protein>
    <recommendedName>
        <fullName evidence="5">Lipoprotein</fullName>
    </recommendedName>
</protein>
<dbReference type="RefSeq" id="WP_344751322.1">
    <property type="nucleotide sequence ID" value="NZ_BAABBW010000001.1"/>
</dbReference>
<name>A0ABP7ZPW3_9MICO</name>
<gene>
    <name evidence="3" type="ORF">GCM10022287_01290</name>
</gene>
<accession>A0ABP7ZPW3</accession>